<dbReference type="EMBL" id="JAULJE010000022">
    <property type="protein sequence ID" value="KAK1328990.1"/>
    <property type="molecule type" value="Genomic_DNA"/>
</dbReference>
<dbReference type="SMART" id="SM00179">
    <property type="entry name" value="EGF_CA"/>
    <property type="match status" value="5"/>
</dbReference>
<dbReference type="Pfam" id="PF00008">
    <property type="entry name" value="EGF"/>
    <property type="match status" value="3"/>
</dbReference>
<comment type="caution">
    <text evidence="10">The sequence shown here is derived from an EMBL/GenBank/DDBJ whole genome shotgun (WGS) entry which is preliminary data.</text>
</comment>
<dbReference type="PROSITE" id="PS01186">
    <property type="entry name" value="EGF_2"/>
    <property type="match status" value="3"/>
</dbReference>
<feature type="disulfide bond" evidence="8">
    <location>
        <begin position="81"/>
        <end position="90"/>
    </location>
</feature>
<keyword evidence="5" id="KW-0221">Differentiation</keyword>
<keyword evidence="2 8" id="KW-0245">EGF-like domain</keyword>
<feature type="domain" description="EGF-like" evidence="9">
    <location>
        <begin position="169"/>
        <end position="206"/>
    </location>
</feature>
<keyword evidence="6 8" id="KW-1015">Disulfide bond</keyword>
<feature type="domain" description="EGF-like" evidence="9">
    <location>
        <begin position="92"/>
        <end position="128"/>
    </location>
</feature>
<dbReference type="Pfam" id="PF12661">
    <property type="entry name" value="hEGF"/>
    <property type="match status" value="1"/>
</dbReference>
<keyword evidence="3" id="KW-0732">Signal</keyword>
<keyword evidence="1" id="KW-0217">Developmental protein</keyword>
<organism evidence="10 11">
    <name type="scientific">Cnephaeus nilssonii</name>
    <name type="common">Northern bat</name>
    <name type="synonym">Eptesicus nilssonii</name>
    <dbReference type="NCBI Taxonomy" id="3371016"/>
    <lineage>
        <taxon>Eukaryota</taxon>
        <taxon>Metazoa</taxon>
        <taxon>Chordata</taxon>
        <taxon>Craniata</taxon>
        <taxon>Vertebrata</taxon>
        <taxon>Euteleostomi</taxon>
        <taxon>Mammalia</taxon>
        <taxon>Eutheria</taxon>
        <taxon>Laurasiatheria</taxon>
        <taxon>Chiroptera</taxon>
        <taxon>Yangochiroptera</taxon>
        <taxon>Vespertilionidae</taxon>
        <taxon>Cnephaeus</taxon>
    </lineage>
</organism>
<comment type="caution">
    <text evidence="8">Lacks conserved residue(s) required for the propagation of feature annotation.</text>
</comment>
<evidence type="ECO:0000259" key="9">
    <source>
        <dbReference type="PROSITE" id="PS50026"/>
    </source>
</evidence>
<dbReference type="Gene3D" id="2.10.25.10">
    <property type="entry name" value="Laminin"/>
    <property type="match status" value="5"/>
</dbReference>
<dbReference type="FunFam" id="2.10.25.10:FF:000151">
    <property type="entry name" value="FAT atypical cadherin 4"/>
    <property type="match status" value="1"/>
</dbReference>
<dbReference type="FunFam" id="2.10.25.10:FF:000095">
    <property type="entry name" value="Notch, isoform B"/>
    <property type="match status" value="1"/>
</dbReference>
<dbReference type="GO" id="GO:0005576">
    <property type="term" value="C:extracellular region"/>
    <property type="evidence" value="ECO:0007669"/>
    <property type="project" value="UniProtKB-ARBA"/>
</dbReference>
<dbReference type="InterPro" id="IPR051022">
    <property type="entry name" value="Notch_Cell-Fate_Det"/>
</dbReference>
<dbReference type="CDD" id="cd00054">
    <property type="entry name" value="EGF_CA"/>
    <property type="match status" value="3"/>
</dbReference>
<dbReference type="PROSITE" id="PS00010">
    <property type="entry name" value="ASX_HYDROXYL"/>
    <property type="match status" value="2"/>
</dbReference>
<feature type="domain" description="EGF-like" evidence="9">
    <location>
        <begin position="53"/>
        <end position="91"/>
    </location>
</feature>
<evidence type="ECO:0000256" key="8">
    <source>
        <dbReference type="PROSITE-ProRule" id="PRU00076"/>
    </source>
</evidence>
<dbReference type="FunFam" id="2.10.25.10:FF:000393">
    <property type="entry name" value="Neurogenic locus notch homolog protein 2"/>
    <property type="match status" value="1"/>
</dbReference>
<evidence type="ECO:0000256" key="4">
    <source>
        <dbReference type="ARBA" id="ARBA00022737"/>
    </source>
</evidence>
<evidence type="ECO:0000256" key="7">
    <source>
        <dbReference type="ARBA" id="ARBA00023180"/>
    </source>
</evidence>
<dbReference type="GO" id="GO:0030154">
    <property type="term" value="P:cell differentiation"/>
    <property type="evidence" value="ECO:0007669"/>
    <property type="project" value="UniProtKB-KW"/>
</dbReference>
<evidence type="ECO:0000256" key="2">
    <source>
        <dbReference type="ARBA" id="ARBA00022536"/>
    </source>
</evidence>
<dbReference type="InterPro" id="IPR018097">
    <property type="entry name" value="EGF_Ca-bd_CS"/>
</dbReference>
<name>A0AA40HD03_CNENI</name>
<dbReference type="GO" id="GO:0048731">
    <property type="term" value="P:system development"/>
    <property type="evidence" value="ECO:0007669"/>
    <property type="project" value="UniProtKB-ARBA"/>
</dbReference>
<dbReference type="AlphaFoldDB" id="A0AA40HD03"/>
<dbReference type="InterPro" id="IPR000152">
    <property type="entry name" value="EGF-type_Asp/Asn_hydroxyl_site"/>
</dbReference>
<evidence type="ECO:0000256" key="6">
    <source>
        <dbReference type="ARBA" id="ARBA00023157"/>
    </source>
</evidence>
<dbReference type="Proteomes" id="UP001177744">
    <property type="component" value="Unassembled WGS sequence"/>
</dbReference>
<keyword evidence="4" id="KW-0677">Repeat</keyword>
<evidence type="ECO:0000256" key="1">
    <source>
        <dbReference type="ARBA" id="ARBA00022473"/>
    </source>
</evidence>
<gene>
    <name evidence="10" type="ORF">QTO34_011161</name>
</gene>
<dbReference type="InterPro" id="IPR000742">
    <property type="entry name" value="EGF"/>
</dbReference>
<dbReference type="InterPro" id="IPR013032">
    <property type="entry name" value="EGF-like_CS"/>
</dbReference>
<dbReference type="GO" id="GO:0005509">
    <property type="term" value="F:calcium ion binding"/>
    <property type="evidence" value="ECO:0007669"/>
    <property type="project" value="InterPro"/>
</dbReference>
<sequence>MSRGLLGRILSTSRPLWEEPLPEWWDMCGPGHVGESHMPVCSGVHGRGLPVLDHSPCYAAPSCLNGGTCHVLSQDDYECTCQVGFTGKLCQWTDACLSHPCANGSTCTTVANQFSCKCLPGFTGQKCETDINECDIPGQCQHGGTCLNLPGSYQCQCPQGFTGQHCDSPYVPCAPSPCVNGGTCRQTGDFTFECNCLPGEESPGVLGLGDAPAAQKGVVGGFEGSTCERNIDDCPNHRCQNGGVCVDGVNTYNCRCPPQWTGTYRVVNRPGWGTD</sequence>
<dbReference type="SUPFAM" id="SSF57196">
    <property type="entry name" value="EGF/Laminin"/>
    <property type="match status" value="5"/>
</dbReference>
<evidence type="ECO:0000313" key="10">
    <source>
        <dbReference type="EMBL" id="KAK1328990.1"/>
    </source>
</evidence>
<dbReference type="InterPro" id="IPR001881">
    <property type="entry name" value="EGF-like_Ca-bd_dom"/>
</dbReference>
<dbReference type="FunFam" id="2.10.25.10:FF:000080">
    <property type="entry name" value="Neurogenic locus notch 1"/>
    <property type="match status" value="1"/>
</dbReference>
<protein>
    <recommendedName>
        <fullName evidence="9">EGF-like domain-containing protein</fullName>
    </recommendedName>
</protein>
<feature type="non-terminal residue" evidence="10">
    <location>
        <position position="275"/>
    </location>
</feature>
<evidence type="ECO:0000256" key="5">
    <source>
        <dbReference type="ARBA" id="ARBA00022782"/>
    </source>
</evidence>
<reference evidence="10" key="1">
    <citation type="submission" date="2023-06" db="EMBL/GenBank/DDBJ databases">
        <title>Reference genome for the Northern bat (Eptesicus nilssonii), a most northern bat species.</title>
        <authorList>
            <person name="Laine V.N."/>
            <person name="Pulliainen A.T."/>
            <person name="Lilley T.M."/>
        </authorList>
    </citation>
    <scope>NUCLEOTIDE SEQUENCE</scope>
    <source>
        <strain evidence="10">BLF_Eptnil</strain>
        <tissue evidence="10">Kidney</tissue>
    </source>
</reference>
<keyword evidence="7" id="KW-0325">Glycoprotein</keyword>
<feature type="disulfide bond" evidence="8">
    <location>
        <begin position="157"/>
        <end position="166"/>
    </location>
</feature>
<evidence type="ECO:0000256" key="3">
    <source>
        <dbReference type="ARBA" id="ARBA00022729"/>
    </source>
</evidence>
<evidence type="ECO:0000313" key="11">
    <source>
        <dbReference type="Proteomes" id="UP001177744"/>
    </source>
</evidence>
<feature type="disulfide bond" evidence="8">
    <location>
        <begin position="118"/>
        <end position="127"/>
    </location>
</feature>
<dbReference type="PROSITE" id="PS50026">
    <property type="entry name" value="EGF_3"/>
    <property type="match status" value="5"/>
</dbReference>
<dbReference type="PANTHER" id="PTHR24049">
    <property type="entry name" value="CRUMBS FAMILY MEMBER"/>
    <property type="match status" value="1"/>
</dbReference>
<proteinExistence type="predicted"/>
<dbReference type="PRINTS" id="PR00010">
    <property type="entry name" value="EGFBLOOD"/>
</dbReference>
<dbReference type="SMART" id="SM00181">
    <property type="entry name" value="EGF"/>
    <property type="match status" value="5"/>
</dbReference>
<accession>A0AA40HD03</accession>
<dbReference type="PROSITE" id="PS00022">
    <property type="entry name" value="EGF_1"/>
    <property type="match status" value="3"/>
</dbReference>
<dbReference type="PROSITE" id="PS01187">
    <property type="entry name" value="EGF_CA"/>
    <property type="match status" value="2"/>
</dbReference>
<feature type="domain" description="EGF-like" evidence="9">
    <location>
        <begin position="130"/>
        <end position="167"/>
    </location>
</feature>
<keyword evidence="11" id="KW-1185">Reference proteome</keyword>
<feature type="domain" description="EGF-like" evidence="9">
    <location>
        <begin position="230"/>
        <end position="266"/>
    </location>
</feature>